<dbReference type="Proteomes" id="UP001295684">
    <property type="component" value="Unassembled WGS sequence"/>
</dbReference>
<organism evidence="1 2">
    <name type="scientific">Euplotes crassus</name>
    <dbReference type="NCBI Taxonomy" id="5936"/>
    <lineage>
        <taxon>Eukaryota</taxon>
        <taxon>Sar</taxon>
        <taxon>Alveolata</taxon>
        <taxon>Ciliophora</taxon>
        <taxon>Intramacronucleata</taxon>
        <taxon>Spirotrichea</taxon>
        <taxon>Hypotrichia</taxon>
        <taxon>Euplotida</taxon>
        <taxon>Euplotidae</taxon>
        <taxon>Moneuplotes</taxon>
    </lineage>
</organism>
<gene>
    <name evidence="1" type="ORF">ECRASSUSDP1_LOCUS29137</name>
</gene>
<dbReference type="AlphaFoldDB" id="A0AAD1YA59"/>
<protein>
    <submittedName>
        <fullName evidence="1">Uncharacterized protein</fullName>
    </submittedName>
</protein>
<accession>A0AAD1YA59</accession>
<evidence type="ECO:0000313" key="1">
    <source>
        <dbReference type="EMBL" id="CAI2387504.1"/>
    </source>
</evidence>
<name>A0AAD1YA59_EUPCR</name>
<sequence length="589" mass="67439">MGNNANTLYENIVDDVFQDESSPISEEESSMISGLSLKLNLAEDNDQNKNEVNTCSFCCKVGYLLSVELKKKVLKMKKEIDQIQLNNGPNFIYSLSDSVQNVLCSVENILDMYSAESKEPFQCKDFTSINKLSTLITKVPTISKTDKNLKHLESMDIIPIQTERTLQNIIQLLGNISNLVENNGNKTTELLYKADERTFATGKTVKIYFTVMDKDTRITSFDVLNNANTFQKPCSLIEKQGYVYFFLINKMLKKIQASELEYSESKHCGHEFRFHLNCKYPQIRDIRSSQSENANSFTKNLNESISFVIDNKKKAMNVYNSCDISKLNPINTPGMHHRTVSLKHSIKKHAIFHENVRKSKVGRLSVQDIQTIKAPHTLIKHSLIIPEDRKSSQSTTLGQYKEANDICAKTTKSSFALTAKKKRTKHRRFYNSVIDRKIVPQKPGKGLIASPSQLINLNPEARVCGCARLLAVAEDFYDRTYIEGLMDLYRIKTEFVNKLETAIDTLFEFPKTHFCCPGYQYLFIFYNGQDLKYFYSIKQLKQQGKIDELVKVVVFTNYDNMHELVEDDFGIQLMLKPAKSKDIKQILSS</sequence>
<keyword evidence="2" id="KW-1185">Reference proteome</keyword>
<dbReference type="EMBL" id="CAMPGE010030009">
    <property type="protein sequence ID" value="CAI2387504.1"/>
    <property type="molecule type" value="Genomic_DNA"/>
</dbReference>
<proteinExistence type="predicted"/>
<evidence type="ECO:0000313" key="2">
    <source>
        <dbReference type="Proteomes" id="UP001295684"/>
    </source>
</evidence>
<reference evidence="1" key="1">
    <citation type="submission" date="2023-07" db="EMBL/GenBank/DDBJ databases">
        <authorList>
            <consortium name="AG Swart"/>
            <person name="Singh M."/>
            <person name="Singh A."/>
            <person name="Seah K."/>
            <person name="Emmerich C."/>
        </authorList>
    </citation>
    <scope>NUCLEOTIDE SEQUENCE</scope>
    <source>
        <strain evidence="1">DP1</strain>
    </source>
</reference>
<comment type="caution">
    <text evidence="1">The sequence shown here is derived from an EMBL/GenBank/DDBJ whole genome shotgun (WGS) entry which is preliminary data.</text>
</comment>